<dbReference type="Gene3D" id="2.70.98.10">
    <property type="match status" value="1"/>
</dbReference>
<dbReference type="GO" id="GO:0003824">
    <property type="term" value="F:catalytic activity"/>
    <property type="evidence" value="ECO:0007669"/>
    <property type="project" value="InterPro"/>
</dbReference>
<name>A0A6I3KFM4_9HYPH</name>
<dbReference type="InterPro" id="IPR014756">
    <property type="entry name" value="Ig_E-set"/>
</dbReference>
<dbReference type="UniPathway" id="UPA00637"/>
<dbReference type="FunFam" id="2.70.98.10:FF:000001">
    <property type="entry name" value="Glucans biosynthesis protein G"/>
    <property type="match status" value="1"/>
</dbReference>
<evidence type="ECO:0000256" key="2">
    <source>
        <dbReference type="ARBA" id="ARBA00005001"/>
    </source>
</evidence>
<keyword evidence="8" id="KW-1185">Reference proteome</keyword>
<dbReference type="Proteomes" id="UP000440694">
    <property type="component" value="Unassembled WGS sequence"/>
</dbReference>
<dbReference type="EMBL" id="WMBQ01000001">
    <property type="protein sequence ID" value="MTD93338.1"/>
    <property type="molecule type" value="Genomic_DNA"/>
</dbReference>
<evidence type="ECO:0000256" key="5">
    <source>
        <dbReference type="ARBA" id="ARBA00022764"/>
    </source>
</evidence>
<dbReference type="PANTHER" id="PTHR30504:SF2">
    <property type="entry name" value="GLUCANS BIOSYNTHESIS PROTEIN G"/>
    <property type="match status" value="1"/>
</dbReference>
<comment type="pathway">
    <text evidence="2">Glycan metabolism; osmoregulated periplasmic glucan (OPG) biosynthesis.</text>
</comment>
<dbReference type="SUPFAM" id="SSF81296">
    <property type="entry name" value="E set domains"/>
    <property type="match status" value="1"/>
</dbReference>
<accession>A0A6I3KFM4</accession>
<protein>
    <submittedName>
        <fullName evidence="7">Glucan biosynthesis protein D</fullName>
    </submittedName>
</protein>
<evidence type="ECO:0000259" key="6">
    <source>
        <dbReference type="Pfam" id="PF04349"/>
    </source>
</evidence>
<dbReference type="PANTHER" id="PTHR30504">
    <property type="entry name" value="GLUCANS BIOSYNTHESIS PROTEIN"/>
    <property type="match status" value="1"/>
</dbReference>
<evidence type="ECO:0000256" key="4">
    <source>
        <dbReference type="ARBA" id="ARBA00022729"/>
    </source>
</evidence>
<dbReference type="Gene3D" id="2.60.40.10">
    <property type="entry name" value="Immunoglobulins"/>
    <property type="match status" value="1"/>
</dbReference>
<dbReference type="PIRSF" id="PIRSF006281">
    <property type="entry name" value="MdoG"/>
    <property type="match status" value="1"/>
</dbReference>
<dbReference type="SUPFAM" id="SSF74650">
    <property type="entry name" value="Galactose mutarotase-like"/>
    <property type="match status" value="1"/>
</dbReference>
<comment type="similarity">
    <text evidence="3">Belongs to the OpgD/OpgG family.</text>
</comment>
<dbReference type="InterPro" id="IPR011013">
    <property type="entry name" value="Gal_mutarotase_sf_dom"/>
</dbReference>
<dbReference type="AlphaFoldDB" id="A0A6I3KFM4"/>
<comment type="subcellular location">
    <subcellularLocation>
        <location evidence="1">Periplasm</location>
    </subcellularLocation>
</comment>
<feature type="domain" description="Glucan biosynthesis periplasmic MdoG C-terminal" evidence="6">
    <location>
        <begin position="26"/>
        <end position="495"/>
    </location>
</feature>
<proteinExistence type="inferred from homology"/>
<comment type="caution">
    <text evidence="7">The sequence shown here is derived from an EMBL/GenBank/DDBJ whole genome shotgun (WGS) entry which is preliminary data.</text>
</comment>
<gene>
    <name evidence="7" type="ORF">GIW81_03190</name>
</gene>
<dbReference type="InterPro" id="IPR013783">
    <property type="entry name" value="Ig-like_fold"/>
</dbReference>
<sequence>MLGMSARLGDLSRALAEPVADATTAFNPTLVQSIAQQLSTSEFASPSLSLPDSFKHLGYDQFRDVRFRTDQAIWRGDKIDFELQLLPMGWLYNTPVELWLVDGGQAQRLKADSNLFSIGPLIKDAEPGAPYGFSGFRVHGPINRPEYFDEYIVYQGASYFRAVGRDQLYGLSARGLAINTARPGGEEFPLFRAFWIEKPKQGDRSIVIHALLDSESTTGAYRFQVEPGEATTVDVDATLYPRRPLTHVGFGPLTSMYLHGPGHHRIDDDFRPAVHDSDGLAIFNGNSECIWRPLTNPRTLQTSAFLDKNVKGFGLCQRARSFQAFEDLEARYEKRPTLWIEPKATWGSGYVELIEIPTGEEIHDNVVAYWKPAKGPEAGTAFPFGYKMYWTKELPIAWSGASTLATRVGRGKLETTTKFVVDFAGPALAGQRQMPVAVVTANPGTVTDISVHDNPETGGVRVSFELDPGGTELCELRLALRLGDQQISETWLYRWTKS</sequence>
<dbReference type="GO" id="GO:0030246">
    <property type="term" value="F:carbohydrate binding"/>
    <property type="evidence" value="ECO:0007669"/>
    <property type="project" value="InterPro"/>
</dbReference>
<reference evidence="7 8" key="1">
    <citation type="submission" date="2019-11" db="EMBL/GenBank/DDBJ databases">
        <title>Identification of a novel strain.</title>
        <authorList>
            <person name="Xu Q."/>
            <person name="Wang G."/>
        </authorList>
    </citation>
    <scope>NUCLEOTIDE SEQUENCE [LARGE SCALE GENOMIC DNA]</scope>
    <source>
        <strain evidence="8">xq</strain>
    </source>
</reference>
<evidence type="ECO:0000256" key="1">
    <source>
        <dbReference type="ARBA" id="ARBA00004418"/>
    </source>
</evidence>
<dbReference type="InterPro" id="IPR007444">
    <property type="entry name" value="Glucan_biosyn_MdoG_C"/>
</dbReference>
<dbReference type="InterPro" id="IPR014718">
    <property type="entry name" value="GH-type_carb-bd"/>
</dbReference>
<dbReference type="GO" id="GO:0030288">
    <property type="term" value="C:outer membrane-bounded periplasmic space"/>
    <property type="evidence" value="ECO:0007669"/>
    <property type="project" value="TreeGrafter"/>
</dbReference>
<evidence type="ECO:0000313" key="7">
    <source>
        <dbReference type="EMBL" id="MTD93338.1"/>
    </source>
</evidence>
<evidence type="ECO:0000313" key="8">
    <source>
        <dbReference type="Proteomes" id="UP000440694"/>
    </source>
</evidence>
<evidence type="ECO:0000256" key="3">
    <source>
        <dbReference type="ARBA" id="ARBA00009284"/>
    </source>
</evidence>
<dbReference type="GO" id="GO:0051274">
    <property type="term" value="P:beta-glucan biosynthetic process"/>
    <property type="evidence" value="ECO:0007669"/>
    <property type="project" value="TreeGrafter"/>
</dbReference>
<keyword evidence="4" id="KW-0732">Signal</keyword>
<organism evidence="7 8">
    <name type="scientific">Hyphomicrobium album</name>
    <dbReference type="NCBI Taxonomy" id="2665159"/>
    <lineage>
        <taxon>Bacteria</taxon>
        <taxon>Pseudomonadati</taxon>
        <taxon>Pseudomonadota</taxon>
        <taxon>Alphaproteobacteria</taxon>
        <taxon>Hyphomicrobiales</taxon>
        <taxon>Hyphomicrobiaceae</taxon>
        <taxon>Hyphomicrobium</taxon>
    </lineage>
</organism>
<dbReference type="Pfam" id="PF04349">
    <property type="entry name" value="MdoG"/>
    <property type="match status" value="1"/>
</dbReference>
<dbReference type="InterPro" id="IPR014438">
    <property type="entry name" value="Glucan_biosyn_MdoG/MdoD"/>
</dbReference>
<keyword evidence="5" id="KW-0574">Periplasm</keyword>